<dbReference type="VEuPathDB" id="FungiDB:SDRG_01088"/>
<name>T0QVJ9_SAPDV</name>
<evidence type="ECO:0000313" key="1">
    <source>
        <dbReference type="EMBL" id="EQC42254.1"/>
    </source>
</evidence>
<dbReference type="RefSeq" id="XP_008604823.1">
    <property type="nucleotide sequence ID" value="XM_008606601.1"/>
</dbReference>
<dbReference type="InParanoid" id="T0QVJ9"/>
<protein>
    <submittedName>
        <fullName evidence="1">Uncharacterized protein</fullName>
    </submittedName>
</protein>
<dbReference type="GeneID" id="19941815"/>
<sequence length="198" mass="22465">MAVVCIVTLAFGIDVETVAFTARGLFVFSAKSYPHRPTLWHSGEGALRRHDPRVFVDRSTTHFGEAVDVFVKAECEGRISLEDIREGMTSIHQVGDIALNKPIKSRLRELYYGHRIDALDDATPGDLFRVRRDRVFGFVEKVYADINKDNRTRRWIADAYDTCGMNPWATNQDRFKAHLDGLNMSGAMLTNVQPFTLD</sequence>
<organism evidence="1 2">
    <name type="scientific">Saprolegnia diclina (strain VS20)</name>
    <dbReference type="NCBI Taxonomy" id="1156394"/>
    <lineage>
        <taxon>Eukaryota</taxon>
        <taxon>Sar</taxon>
        <taxon>Stramenopiles</taxon>
        <taxon>Oomycota</taxon>
        <taxon>Saprolegniomycetes</taxon>
        <taxon>Saprolegniales</taxon>
        <taxon>Saprolegniaceae</taxon>
        <taxon>Saprolegnia</taxon>
    </lineage>
</organism>
<dbReference type="AlphaFoldDB" id="T0QVJ9"/>
<gene>
    <name evidence="1" type="ORF">SDRG_01088</name>
</gene>
<proteinExistence type="predicted"/>
<reference evidence="1 2" key="1">
    <citation type="submission" date="2012-04" db="EMBL/GenBank/DDBJ databases">
        <title>The Genome Sequence of Saprolegnia declina VS20.</title>
        <authorList>
            <consortium name="The Broad Institute Genome Sequencing Platform"/>
            <person name="Russ C."/>
            <person name="Nusbaum C."/>
            <person name="Tyler B."/>
            <person name="van West P."/>
            <person name="Dieguez-Uribeondo J."/>
            <person name="de Bruijn I."/>
            <person name="Tripathy S."/>
            <person name="Jiang R."/>
            <person name="Young S.K."/>
            <person name="Zeng Q."/>
            <person name="Gargeya S."/>
            <person name="Fitzgerald M."/>
            <person name="Haas B."/>
            <person name="Abouelleil A."/>
            <person name="Alvarado L."/>
            <person name="Arachchi H.M."/>
            <person name="Berlin A."/>
            <person name="Chapman S.B."/>
            <person name="Goldberg J."/>
            <person name="Griggs A."/>
            <person name="Gujja S."/>
            <person name="Hansen M."/>
            <person name="Howarth C."/>
            <person name="Imamovic A."/>
            <person name="Larimer J."/>
            <person name="McCowen C."/>
            <person name="Montmayeur A."/>
            <person name="Murphy C."/>
            <person name="Neiman D."/>
            <person name="Pearson M."/>
            <person name="Priest M."/>
            <person name="Roberts A."/>
            <person name="Saif S."/>
            <person name="Shea T."/>
            <person name="Sisk P."/>
            <person name="Sykes S."/>
            <person name="Wortman J."/>
            <person name="Nusbaum C."/>
            <person name="Birren B."/>
        </authorList>
    </citation>
    <scope>NUCLEOTIDE SEQUENCE [LARGE SCALE GENOMIC DNA]</scope>
    <source>
        <strain evidence="1 2">VS20</strain>
    </source>
</reference>
<evidence type="ECO:0000313" key="2">
    <source>
        <dbReference type="Proteomes" id="UP000030762"/>
    </source>
</evidence>
<accession>T0QVJ9</accession>
<dbReference type="Proteomes" id="UP000030762">
    <property type="component" value="Unassembled WGS sequence"/>
</dbReference>
<keyword evidence="2" id="KW-1185">Reference proteome</keyword>
<dbReference type="EMBL" id="JH767133">
    <property type="protein sequence ID" value="EQC42254.1"/>
    <property type="molecule type" value="Genomic_DNA"/>
</dbReference>